<dbReference type="PATRIC" id="fig|913242.3.peg.5524"/>
<dbReference type="SMART" id="SM00528">
    <property type="entry name" value="HNS"/>
    <property type="match status" value="1"/>
</dbReference>
<gene>
    <name evidence="2" type="ORF">LTSEMON_6422</name>
</gene>
<protein>
    <submittedName>
        <fullName evidence="2">KorB</fullName>
    </submittedName>
</protein>
<dbReference type="AlphaFoldDB" id="G5QCI7"/>
<evidence type="ECO:0000313" key="3">
    <source>
        <dbReference type="Proteomes" id="UP000003221"/>
    </source>
</evidence>
<evidence type="ECO:0000313" key="2">
    <source>
        <dbReference type="EMBL" id="EHC71378.1"/>
    </source>
</evidence>
<dbReference type="InterPro" id="IPR037150">
    <property type="entry name" value="H-NS_C_dom_sf"/>
</dbReference>
<organism evidence="2 3">
    <name type="scientific">Salmonella enterica subsp. enterica serovar Montevideo str. S5-403</name>
    <dbReference type="NCBI Taxonomy" id="913242"/>
    <lineage>
        <taxon>Bacteria</taxon>
        <taxon>Pseudomonadati</taxon>
        <taxon>Pseudomonadota</taxon>
        <taxon>Gammaproteobacteria</taxon>
        <taxon>Enterobacterales</taxon>
        <taxon>Enterobacteriaceae</taxon>
        <taxon>Salmonella</taxon>
    </lineage>
</organism>
<name>G5QCI7_SALMO</name>
<dbReference type="EMBL" id="AFCS01001424">
    <property type="protein sequence ID" value="EHC71378.1"/>
    <property type="molecule type" value="Genomic_DNA"/>
</dbReference>
<dbReference type="Proteomes" id="UP000003221">
    <property type="component" value="Unassembled WGS sequence"/>
</dbReference>
<reference evidence="2 3" key="1">
    <citation type="journal article" date="2011" name="BMC Genomics">
        <title>Genome sequencing reveals diversification of virulence factor content and possible host adaptation in distinct subpopulations of Salmonella enterica.</title>
        <authorList>
            <person name="den Bakker H.C."/>
            <person name="Moreno Switt A.I."/>
            <person name="Govoni G."/>
            <person name="Cummings C.A."/>
            <person name="Ranieri M.L."/>
            <person name="Degoricija L."/>
            <person name="Hoelzer K."/>
            <person name="Rodriguez-Rivera L.D."/>
            <person name="Brown S."/>
            <person name="Bolchacova E."/>
            <person name="Furtado M.R."/>
            <person name="Wiedmann M."/>
        </authorList>
    </citation>
    <scope>NUCLEOTIDE SEQUENCE [LARGE SCALE GENOMIC DNA]</scope>
    <source>
        <strain evidence="2 3">S5-403</strain>
    </source>
</reference>
<dbReference type="GO" id="GO:0003677">
    <property type="term" value="F:DNA binding"/>
    <property type="evidence" value="ECO:0007669"/>
    <property type="project" value="InterPro"/>
</dbReference>
<dbReference type="Pfam" id="PF00816">
    <property type="entry name" value="Histone_HNS"/>
    <property type="match status" value="1"/>
</dbReference>
<dbReference type="Gene3D" id="4.10.430.10">
    <property type="entry name" value="Histone-like protein H-NS, C-terminal domain"/>
    <property type="match status" value="1"/>
</dbReference>
<proteinExistence type="predicted"/>
<feature type="domain" description="DNA-binding protein H-NS-like C-terminal" evidence="1">
    <location>
        <begin position="16"/>
        <end position="61"/>
    </location>
</feature>
<dbReference type="SUPFAM" id="SSF81273">
    <property type="entry name" value="H-NS histone-like proteins"/>
    <property type="match status" value="1"/>
</dbReference>
<accession>G5QCI7</accession>
<evidence type="ECO:0000259" key="1">
    <source>
        <dbReference type="SMART" id="SM00528"/>
    </source>
</evidence>
<comment type="caution">
    <text evidence="2">The sequence shown here is derived from an EMBL/GenBank/DDBJ whole genome shotgun (WGS) entry which is preliminary data.</text>
</comment>
<dbReference type="InterPro" id="IPR027444">
    <property type="entry name" value="H-NS_C_dom"/>
</dbReference>
<sequence length="65" mass="7484">MSDGYLLDEMKLPGAVVDRDTKSPRYRDPANPANTWTGVGRRPKWLVELLEKGVDLDDLKIRERE</sequence>